<evidence type="ECO:0000313" key="1">
    <source>
        <dbReference type="EMBL" id="CAL1612663.1"/>
    </source>
</evidence>
<evidence type="ECO:0000313" key="2">
    <source>
        <dbReference type="Proteomes" id="UP001497482"/>
    </source>
</evidence>
<protein>
    <submittedName>
        <fullName evidence="1">Uncharacterized protein</fullName>
    </submittedName>
</protein>
<organism evidence="1 2">
    <name type="scientific">Knipowitschia caucasica</name>
    <name type="common">Caucasian dwarf goby</name>
    <name type="synonym">Pomatoschistus caucasicus</name>
    <dbReference type="NCBI Taxonomy" id="637954"/>
    <lineage>
        <taxon>Eukaryota</taxon>
        <taxon>Metazoa</taxon>
        <taxon>Chordata</taxon>
        <taxon>Craniata</taxon>
        <taxon>Vertebrata</taxon>
        <taxon>Euteleostomi</taxon>
        <taxon>Actinopterygii</taxon>
        <taxon>Neopterygii</taxon>
        <taxon>Teleostei</taxon>
        <taxon>Neoteleostei</taxon>
        <taxon>Acanthomorphata</taxon>
        <taxon>Gobiaria</taxon>
        <taxon>Gobiiformes</taxon>
        <taxon>Gobioidei</taxon>
        <taxon>Gobiidae</taxon>
        <taxon>Gobiinae</taxon>
        <taxon>Knipowitschia</taxon>
    </lineage>
</organism>
<name>A0AAV2MGW4_KNICA</name>
<reference evidence="1 2" key="1">
    <citation type="submission" date="2024-04" db="EMBL/GenBank/DDBJ databases">
        <authorList>
            <person name="Waldvogel A.-M."/>
            <person name="Schoenle A."/>
        </authorList>
    </citation>
    <scope>NUCLEOTIDE SEQUENCE [LARGE SCALE GENOMIC DNA]</scope>
</reference>
<gene>
    <name evidence="1" type="ORF">KC01_LOCUS38967</name>
</gene>
<dbReference type="EMBL" id="OZ035830">
    <property type="protein sequence ID" value="CAL1612663.1"/>
    <property type="molecule type" value="Genomic_DNA"/>
</dbReference>
<proteinExistence type="predicted"/>
<sequence>MKTAAGFSHRTQTSRCIKRTAISAAFRFIARTRESGASAFQVSVYLGLPALTSDCSSVTKHQAQSPNGCSGSRSSALKLGRLSRLWAPQRSRRTSGDCTDAARLFVKVEDKRKAFPGFGVLRQPGVLKRRR</sequence>
<dbReference type="Proteomes" id="UP001497482">
    <property type="component" value="Chromosome 8"/>
</dbReference>
<dbReference type="AlphaFoldDB" id="A0AAV2MGW4"/>
<accession>A0AAV2MGW4</accession>
<keyword evidence="2" id="KW-1185">Reference proteome</keyword>